<evidence type="ECO:0000256" key="2">
    <source>
        <dbReference type="SAM" id="Phobius"/>
    </source>
</evidence>
<feature type="transmembrane region" description="Helical" evidence="2">
    <location>
        <begin position="12"/>
        <end position="35"/>
    </location>
</feature>
<evidence type="ECO:0000313" key="4">
    <source>
        <dbReference type="EMBL" id="KAF0705783.1"/>
    </source>
</evidence>
<reference evidence="4" key="2">
    <citation type="submission" date="2019-06" db="EMBL/GenBank/DDBJ databases">
        <title>Genomics analysis of Aphanomyces spp. identifies a new class of oomycete effector associated with host adaptation.</title>
        <authorList>
            <person name="Gaulin E."/>
        </authorList>
    </citation>
    <scope>NUCLEOTIDE SEQUENCE</scope>
    <source>
        <strain evidence="4">CBS 578.67</strain>
    </source>
</reference>
<dbReference type="EMBL" id="VJMH01003490">
    <property type="protein sequence ID" value="KAF0705783.1"/>
    <property type="molecule type" value="Genomic_DNA"/>
</dbReference>
<feature type="domain" description="DUF7164" evidence="3">
    <location>
        <begin position="1050"/>
        <end position="1309"/>
    </location>
</feature>
<proteinExistence type="predicted"/>
<feature type="domain" description="DUF7164" evidence="3">
    <location>
        <begin position="728"/>
        <end position="1031"/>
    </location>
</feature>
<gene>
    <name evidence="5" type="primary">Aste57867_6940</name>
    <name evidence="4" type="ORF">As57867_006918</name>
    <name evidence="5" type="ORF">ASTE57867_6940</name>
</gene>
<dbReference type="Pfam" id="PF23741">
    <property type="entry name" value="DUF7164"/>
    <property type="match status" value="4"/>
</dbReference>
<evidence type="ECO:0000313" key="6">
    <source>
        <dbReference type="Proteomes" id="UP000332933"/>
    </source>
</evidence>
<dbReference type="InterPro" id="IPR055588">
    <property type="entry name" value="DUF7164"/>
</dbReference>
<dbReference type="Proteomes" id="UP000332933">
    <property type="component" value="Unassembled WGS sequence"/>
</dbReference>
<dbReference type="EMBL" id="CAADRA010003502">
    <property type="protein sequence ID" value="VFT83892.1"/>
    <property type="molecule type" value="Genomic_DNA"/>
</dbReference>
<reference evidence="5 6" key="1">
    <citation type="submission" date="2019-03" db="EMBL/GenBank/DDBJ databases">
        <authorList>
            <person name="Gaulin E."/>
            <person name="Dumas B."/>
        </authorList>
    </citation>
    <scope>NUCLEOTIDE SEQUENCE [LARGE SCALE GENOMIC DNA]</scope>
    <source>
        <strain evidence="5">CBS 568.67</strain>
    </source>
</reference>
<evidence type="ECO:0000313" key="5">
    <source>
        <dbReference type="EMBL" id="VFT83892.1"/>
    </source>
</evidence>
<evidence type="ECO:0000259" key="3">
    <source>
        <dbReference type="Pfam" id="PF23741"/>
    </source>
</evidence>
<feature type="region of interest" description="Disordered" evidence="1">
    <location>
        <begin position="57"/>
        <end position="81"/>
    </location>
</feature>
<feature type="domain" description="DUF7164" evidence="3">
    <location>
        <begin position="83"/>
        <end position="387"/>
    </location>
</feature>
<feature type="domain" description="DUF7164" evidence="3">
    <location>
        <begin position="408"/>
        <end position="711"/>
    </location>
</feature>
<organism evidence="5 6">
    <name type="scientific">Aphanomyces stellatus</name>
    <dbReference type="NCBI Taxonomy" id="120398"/>
    <lineage>
        <taxon>Eukaryota</taxon>
        <taxon>Sar</taxon>
        <taxon>Stramenopiles</taxon>
        <taxon>Oomycota</taxon>
        <taxon>Saprolegniomycetes</taxon>
        <taxon>Saprolegniales</taxon>
        <taxon>Verrucalvaceae</taxon>
        <taxon>Aphanomyces</taxon>
    </lineage>
</organism>
<keyword evidence="6" id="KW-1185">Reference proteome</keyword>
<accession>A0A485KG56</accession>
<protein>
    <submittedName>
        <fullName evidence="5">Aste57867_6940 protein</fullName>
    </submittedName>
</protein>
<name>A0A485KG56_9STRA</name>
<evidence type="ECO:0000256" key="1">
    <source>
        <dbReference type="SAM" id="MobiDB-lite"/>
    </source>
</evidence>
<keyword evidence="2" id="KW-0812">Transmembrane</keyword>
<keyword evidence="2" id="KW-0472">Membrane</keyword>
<dbReference type="OrthoDB" id="65910at2759"/>
<keyword evidence="2" id="KW-1133">Transmembrane helix</keyword>
<feature type="compositionally biased region" description="Polar residues" evidence="1">
    <location>
        <begin position="61"/>
        <end position="81"/>
    </location>
</feature>
<sequence length="1357" mass="153311">MAEEGLPRRPHFLGKLLALVLVFFFVQFTVLTWYFGVKFEDIRGRIFRADEVRERTDHHVSSTSPRIVPNESPSTAPPSQDSSFVRAAVIFASRSADHDRFLQEFRWFHRSWVHMRRSEPASWRTDIVVFSDGPRHDLDAFGCTTTPRATRAVSSRCVLVDDYVPLATPVNTMADSIHVAAQDISAMRVYDYVLRTDIDTFFTPDFATWQPPTLVVSAGAYSYTATNVARLARITDAMKFHHANLTNVGLTWYGPTHVVRACAQATTQAMQYLDAHAFTAEEKSAAYGNQGWPEWHYGVLASYAGHVALNHCTYGLAGGAHKTDTMLEFSTAESNETPLAGHAHLRAGQGDARFSKYQFFYGTYANESIAALDLEIVSEYAMAMALAAQPTPKPTATTDSAHLNKPFLRAAVVFMPLKDREAFFLKQFRWFRRSWMEIQTHEPAAWRTDLVVFSTGTIRTLELLGCTTTPRQTPRDPNQCILVTNYTLLRTDDFDYAFGDSINVVAQDVAALEPYDWLLRTDIDVFLTPAFATWRPNEMVIGRGAYETVANYVRLEAIARDVLGWNTSKLHNVGSTWFGPAAQVRACAKWTVRAMQHFHEHEFTDEEKSAAYGNTGWPEWHYGVLSLYAGHVAINHCMHGLAVDKDERLLDFPTASDEPTSDHPHLHAWQNRLRFSKFAFDEGQYAGESLTALDLTKVSDYAMYMALDSQQSADEPTTSVAASLNEPFVRAAVVFMPHKDREAFFLKQFRWFRRSWMEIQTHEPAAWRTDLVVFSTGTIRTLELLGCTTTPRQTPRDPNQCILVTNYTLLRTDDFDYAFGDSINVVAQDVAALEPYDWLLRTDVDVFLTPAFATWRPNEMVIGRGAYETETNAPRLERISRDLGWTSSKNLRNVGSTWYGPATIVRTCAKLTIDAMKYLHEHEFTAEEKSVAYGNQGWPNWHYGVLSLYAGHLAINQCTDGVPVVKNETLLDFPTTSDEPTSDHPHLHTWQNRRRFSKMMFDEGQYANESLAALDVTKVSDYAMYMALDSQPTVQPRPPTDPAAWNEPFVRAAVLYLPQTGRELHFHWFWRSWEIMQTFEPAAWRTDLVVITTAEAPWLALLGCTTTPRQSIRDPNRCIVVANYTQLQASSDFGFGFGDSIHAAAQDLMLLDAYDWLLRTEVDAMLTPAFATWKPPVFVLGGAAYETDANVYRLERIIVDLAWTTSDLRNVGTTWYGPAALVRACAKLTVRAMLYLDANEFTADEKSDAYGAAGWPEWHYGVLDQYATHVAINHCTRGVDVYKDEGMLYFYSDSDDVVTTHAHLQAWPDKATRGTDMTSTPSSSMDAWTVREYARYVALESHEGRPIMPVPPLPPVA</sequence>